<proteinExistence type="predicted"/>
<sequence>MPIVLRANKKALNVVFGFMDRRSRGIEEVLHAALTQLPLTKKTARAPRDAVAALPVFLFLLDDVPAARAPRYYRLLQGKVQGRGAAHSRRQMLCWGFRDGHNMPIVLRANKKALDAVFGFMDRRGRVGSGLGSCLSFLAARASVRSLRSSLCRP</sequence>
<evidence type="ECO:0000313" key="2">
    <source>
        <dbReference type="Proteomes" id="UP001066276"/>
    </source>
</evidence>
<evidence type="ECO:0000313" key="1">
    <source>
        <dbReference type="EMBL" id="KAJ1187151.1"/>
    </source>
</evidence>
<accession>A0AAV7UFR7</accession>
<dbReference type="Proteomes" id="UP001066276">
    <property type="component" value="Chromosome 3_1"/>
</dbReference>
<gene>
    <name evidence="1" type="ORF">NDU88_003930</name>
</gene>
<dbReference type="EMBL" id="JANPWB010000005">
    <property type="protein sequence ID" value="KAJ1187151.1"/>
    <property type="molecule type" value="Genomic_DNA"/>
</dbReference>
<keyword evidence="2" id="KW-1185">Reference proteome</keyword>
<comment type="caution">
    <text evidence="1">The sequence shown here is derived from an EMBL/GenBank/DDBJ whole genome shotgun (WGS) entry which is preliminary data.</text>
</comment>
<protein>
    <submittedName>
        <fullName evidence="1">Uncharacterized protein</fullName>
    </submittedName>
</protein>
<organism evidence="1 2">
    <name type="scientific">Pleurodeles waltl</name>
    <name type="common">Iberian ribbed newt</name>
    <dbReference type="NCBI Taxonomy" id="8319"/>
    <lineage>
        <taxon>Eukaryota</taxon>
        <taxon>Metazoa</taxon>
        <taxon>Chordata</taxon>
        <taxon>Craniata</taxon>
        <taxon>Vertebrata</taxon>
        <taxon>Euteleostomi</taxon>
        <taxon>Amphibia</taxon>
        <taxon>Batrachia</taxon>
        <taxon>Caudata</taxon>
        <taxon>Salamandroidea</taxon>
        <taxon>Salamandridae</taxon>
        <taxon>Pleurodelinae</taxon>
        <taxon>Pleurodeles</taxon>
    </lineage>
</organism>
<name>A0AAV7UFR7_PLEWA</name>
<reference evidence="1" key="1">
    <citation type="journal article" date="2022" name="bioRxiv">
        <title>Sequencing and chromosome-scale assembly of the giantPleurodeles waltlgenome.</title>
        <authorList>
            <person name="Brown T."/>
            <person name="Elewa A."/>
            <person name="Iarovenko S."/>
            <person name="Subramanian E."/>
            <person name="Araus A.J."/>
            <person name="Petzold A."/>
            <person name="Susuki M."/>
            <person name="Suzuki K.-i.T."/>
            <person name="Hayashi T."/>
            <person name="Toyoda A."/>
            <person name="Oliveira C."/>
            <person name="Osipova E."/>
            <person name="Leigh N.D."/>
            <person name="Simon A."/>
            <person name="Yun M.H."/>
        </authorList>
    </citation>
    <scope>NUCLEOTIDE SEQUENCE</scope>
    <source>
        <strain evidence="1">20211129_DDA</strain>
        <tissue evidence="1">Liver</tissue>
    </source>
</reference>
<dbReference type="AlphaFoldDB" id="A0AAV7UFR7"/>